<dbReference type="InterPro" id="IPR016047">
    <property type="entry name" value="M23ase_b-sheet_dom"/>
</dbReference>
<keyword evidence="5" id="KW-0862">Zinc</keyword>
<comment type="caution">
    <text evidence="9">The sequence shown here is derived from an EMBL/GenBank/DDBJ whole genome shotgun (WGS) entry which is preliminary data.</text>
</comment>
<dbReference type="AlphaFoldDB" id="A6G163"/>
<dbReference type="PANTHER" id="PTHR21666">
    <property type="entry name" value="PEPTIDASE-RELATED"/>
    <property type="match status" value="1"/>
</dbReference>
<evidence type="ECO:0000313" key="10">
    <source>
        <dbReference type="Proteomes" id="UP000005801"/>
    </source>
</evidence>
<keyword evidence="3" id="KW-0479">Metal-binding</keyword>
<sequence>MPGCLDEPGTRPEGEDEAGETLGEGSEGEADTDSSGEDSGTETSGESGETESETGSSCPPPPVAPELVDDPEVFCKPGFAFDASYRLCVDEAEGLALGPFPPAMVEACEACGGVDCEAGSWPADQARGLRGAASELPCWPGTTAHEDGLICVDDEHAWGPFLPAMVADCKAGGGGELTCESMRWARDFAENLLPSTLGADWVWILPEDYGLRDDSGGGGAFSAPRLNNPGGHSGIDVLAPVGTPLLAPCAGPVFTGYDGGYGNYVQLSCPVPETLAPEQELWTSILFAHLDTLAVQSGQEVQPGQSIGTVGKTGNAGSATINPHVHFELAIHGSLGAAQSESHASSNHSPNDAGDSFALSFQEHCLDVLEFESTTGPSMKGRRVDPFLMMSCLSSDKPALQVPSASLQSAWTPWSDHYAATEFNVDEGL</sequence>
<feature type="compositionally biased region" description="Low complexity" evidence="7">
    <location>
        <begin position="41"/>
        <end position="57"/>
    </location>
</feature>
<dbReference type="SUPFAM" id="SSF51261">
    <property type="entry name" value="Duplicated hybrid motif"/>
    <property type="match status" value="1"/>
</dbReference>
<keyword evidence="10" id="KW-1185">Reference proteome</keyword>
<keyword evidence="6" id="KW-0482">Metalloprotease</keyword>
<evidence type="ECO:0000256" key="7">
    <source>
        <dbReference type="SAM" id="MobiDB-lite"/>
    </source>
</evidence>
<dbReference type="InterPro" id="IPR050570">
    <property type="entry name" value="Cell_wall_metabolism_enzyme"/>
</dbReference>
<name>A6G163_9BACT</name>
<dbReference type="EMBL" id="ABCS01000011">
    <property type="protein sequence ID" value="EDM80358.1"/>
    <property type="molecule type" value="Genomic_DNA"/>
</dbReference>
<gene>
    <name evidence="9" type="ORF">PPSIR1_11300</name>
</gene>
<evidence type="ECO:0000259" key="8">
    <source>
        <dbReference type="Pfam" id="PF01551"/>
    </source>
</evidence>
<comment type="cofactor">
    <cofactor evidence="1">
        <name>Zn(2+)</name>
        <dbReference type="ChEBI" id="CHEBI:29105"/>
    </cofactor>
</comment>
<dbReference type="Gene3D" id="2.70.70.10">
    <property type="entry name" value="Glucose Permease (Domain IIA)"/>
    <property type="match status" value="1"/>
</dbReference>
<dbReference type="STRING" id="391625.PPSIR1_11300"/>
<evidence type="ECO:0000256" key="3">
    <source>
        <dbReference type="ARBA" id="ARBA00022723"/>
    </source>
</evidence>
<evidence type="ECO:0000256" key="2">
    <source>
        <dbReference type="ARBA" id="ARBA00022670"/>
    </source>
</evidence>
<feature type="domain" description="M23ase beta-sheet core" evidence="8">
    <location>
        <begin position="231"/>
        <end position="333"/>
    </location>
</feature>
<keyword evidence="4" id="KW-0378">Hydrolase</keyword>
<dbReference type="Proteomes" id="UP000005801">
    <property type="component" value="Unassembled WGS sequence"/>
</dbReference>
<dbReference type="CDD" id="cd12797">
    <property type="entry name" value="M23_peptidase"/>
    <property type="match status" value="1"/>
</dbReference>
<dbReference type="OrthoDB" id="9815245at2"/>
<reference evidence="9 10" key="1">
    <citation type="submission" date="2007-06" db="EMBL/GenBank/DDBJ databases">
        <authorList>
            <person name="Shimkets L."/>
            <person name="Ferriera S."/>
            <person name="Johnson J."/>
            <person name="Kravitz S."/>
            <person name="Beeson K."/>
            <person name="Sutton G."/>
            <person name="Rogers Y.-H."/>
            <person name="Friedman R."/>
            <person name="Frazier M."/>
            <person name="Venter J.C."/>
        </authorList>
    </citation>
    <scope>NUCLEOTIDE SEQUENCE [LARGE SCALE GENOMIC DNA]</scope>
    <source>
        <strain evidence="9 10">SIR-1</strain>
    </source>
</reference>
<dbReference type="InterPro" id="IPR011055">
    <property type="entry name" value="Dup_hybrid_motif"/>
</dbReference>
<evidence type="ECO:0000256" key="6">
    <source>
        <dbReference type="ARBA" id="ARBA00023049"/>
    </source>
</evidence>
<proteinExistence type="predicted"/>
<evidence type="ECO:0000256" key="1">
    <source>
        <dbReference type="ARBA" id="ARBA00001947"/>
    </source>
</evidence>
<dbReference type="RefSeq" id="WP_006970462.1">
    <property type="nucleotide sequence ID" value="NZ_ABCS01000011.1"/>
</dbReference>
<feature type="compositionally biased region" description="Acidic residues" evidence="7">
    <location>
        <begin position="26"/>
        <end position="40"/>
    </location>
</feature>
<dbReference type="GO" id="GO:0046872">
    <property type="term" value="F:metal ion binding"/>
    <property type="evidence" value="ECO:0007669"/>
    <property type="project" value="UniProtKB-KW"/>
</dbReference>
<dbReference type="GO" id="GO:0006508">
    <property type="term" value="P:proteolysis"/>
    <property type="evidence" value="ECO:0007669"/>
    <property type="project" value="UniProtKB-KW"/>
</dbReference>
<dbReference type="eggNOG" id="COG4942">
    <property type="taxonomic scope" value="Bacteria"/>
</dbReference>
<protein>
    <submittedName>
        <fullName evidence="9">Peptidase M23B</fullName>
    </submittedName>
</protein>
<accession>A6G163</accession>
<organism evidence="9 10">
    <name type="scientific">Plesiocystis pacifica SIR-1</name>
    <dbReference type="NCBI Taxonomy" id="391625"/>
    <lineage>
        <taxon>Bacteria</taxon>
        <taxon>Pseudomonadati</taxon>
        <taxon>Myxococcota</taxon>
        <taxon>Polyangia</taxon>
        <taxon>Nannocystales</taxon>
        <taxon>Nannocystaceae</taxon>
        <taxon>Plesiocystis</taxon>
    </lineage>
</organism>
<dbReference type="PANTHER" id="PTHR21666:SF288">
    <property type="entry name" value="CELL DIVISION PROTEIN YTFB"/>
    <property type="match status" value="1"/>
</dbReference>
<dbReference type="Pfam" id="PF01551">
    <property type="entry name" value="Peptidase_M23"/>
    <property type="match status" value="1"/>
</dbReference>
<keyword evidence="2" id="KW-0645">Protease</keyword>
<evidence type="ECO:0000313" key="9">
    <source>
        <dbReference type="EMBL" id="EDM80358.1"/>
    </source>
</evidence>
<dbReference type="GO" id="GO:0004222">
    <property type="term" value="F:metalloendopeptidase activity"/>
    <property type="evidence" value="ECO:0007669"/>
    <property type="project" value="TreeGrafter"/>
</dbReference>
<evidence type="ECO:0000256" key="4">
    <source>
        <dbReference type="ARBA" id="ARBA00022801"/>
    </source>
</evidence>
<feature type="region of interest" description="Disordered" evidence="7">
    <location>
        <begin position="1"/>
        <end position="65"/>
    </location>
</feature>
<evidence type="ECO:0000256" key="5">
    <source>
        <dbReference type="ARBA" id="ARBA00022833"/>
    </source>
</evidence>